<keyword evidence="3" id="KW-1185">Reference proteome</keyword>
<feature type="region of interest" description="Disordered" evidence="1">
    <location>
        <begin position="32"/>
        <end position="51"/>
    </location>
</feature>
<sequence>MMPRQARPRSRRMVTAIKAYLIESKLLESALKAGPDHPSSTRVTRPPSHPFPLITHIAFRKKEKKRREEKRRIEDIEMCPQISCQTYREPRRLKDGRQGQVTIAVPRIRAAVSSSCKKKKTLISGIPVPNAMEIPLPNCREEIEKSVVGRSSEELRYHPNLVPISGRLVLADQQHIDIKKKVPNFCSQL</sequence>
<organism evidence="2 3">
    <name type="scientific">Amniculicola lignicola CBS 123094</name>
    <dbReference type="NCBI Taxonomy" id="1392246"/>
    <lineage>
        <taxon>Eukaryota</taxon>
        <taxon>Fungi</taxon>
        <taxon>Dikarya</taxon>
        <taxon>Ascomycota</taxon>
        <taxon>Pezizomycotina</taxon>
        <taxon>Dothideomycetes</taxon>
        <taxon>Pleosporomycetidae</taxon>
        <taxon>Pleosporales</taxon>
        <taxon>Amniculicolaceae</taxon>
        <taxon>Amniculicola</taxon>
    </lineage>
</organism>
<name>A0A6A5WR85_9PLEO</name>
<evidence type="ECO:0000313" key="3">
    <source>
        <dbReference type="Proteomes" id="UP000799779"/>
    </source>
</evidence>
<evidence type="ECO:0000256" key="1">
    <source>
        <dbReference type="SAM" id="MobiDB-lite"/>
    </source>
</evidence>
<dbReference type="EMBL" id="ML977591">
    <property type="protein sequence ID" value="KAF2000096.1"/>
    <property type="molecule type" value="Genomic_DNA"/>
</dbReference>
<reference evidence="2" key="1">
    <citation type="journal article" date="2020" name="Stud. Mycol.">
        <title>101 Dothideomycetes genomes: a test case for predicting lifestyles and emergence of pathogens.</title>
        <authorList>
            <person name="Haridas S."/>
            <person name="Albert R."/>
            <person name="Binder M."/>
            <person name="Bloem J."/>
            <person name="Labutti K."/>
            <person name="Salamov A."/>
            <person name="Andreopoulos B."/>
            <person name="Baker S."/>
            <person name="Barry K."/>
            <person name="Bills G."/>
            <person name="Bluhm B."/>
            <person name="Cannon C."/>
            <person name="Castanera R."/>
            <person name="Culley D."/>
            <person name="Daum C."/>
            <person name="Ezra D."/>
            <person name="Gonzalez J."/>
            <person name="Henrissat B."/>
            <person name="Kuo A."/>
            <person name="Liang C."/>
            <person name="Lipzen A."/>
            <person name="Lutzoni F."/>
            <person name="Magnuson J."/>
            <person name="Mondo S."/>
            <person name="Nolan M."/>
            <person name="Ohm R."/>
            <person name="Pangilinan J."/>
            <person name="Park H.-J."/>
            <person name="Ramirez L."/>
            <person name="Alfaro M."/>
            <person name="Sun H."/>
            <person name="Tritt A."/>
            <person name="Yoshinaga Y."/>
            <person name="Zwiers L.-H."/>
            <person name="Turgeon B."/>
            <person name="Goodwin S."/>
            <person name="Spatafora J."/>
            <person name="Crous P."/>
            <person name="Grigoriev I."/>
        </authorList>
    </citation>
    <scope>NUCLEOTIDE SEQUENCE</scope>
    <source>
        <strain evidence="2">CBS 123094</strain>
    </source>
</reference>
<gene>
    <name evidence="2" type="ORF">P154DRAFT_620502</name>
</gene>
<evidence type="ECO:0000313" key="2">
    <source>
        <dbReference type="EMBL" id="KAF2000096.1"/>
    </source>
</evidence>
<dbReference type="Proteomes" id="UP000799779">
    <property type="component" value="Unassembled WGS sequence"/>
</dbReference>
<protein>
    <submittedName>
        <fullName evidence="2">Uncharacterized protein</fullName>
    </submittedName>
</protein>
<dbReference type="AlphaFoldDB" id="A0A6A5WR85"/>
<proteinExistence type="predicted"/>
<accession>A0A6A5WR85</accession>